<sequence length="629" mass="66093">MGGSKRFIEVFCLLPPHCPLSKKGHDQRRGLLRPSCGVEDPRSGCGFCGAPYAQHGDNGHASVAASALLRQTEYPRGLMSTVFLKVPALIYHDINPATAFDMQLFNPDAWQPEDLSPCPDLSNGRAGEASSDASGPIDETGASASSVAGSICSVAACSVAASAHTATSTAADGTAADGTLADGTVADGTAADGGDDASVSAPGGAALGGAGSEGAGLGNAAPGSNEIVFTVGMHQFIDVMCMAQYNVRDLLLEVYHAVKANGDVCTLSCVGNRLSLKARSYLFITESKLQIVLQLYQHFFVLHMEDNGIIVQIQRGMTDQILRTIAPSQLTRKAGHRHTSHPVLSPHGASPHGASPHGASPGGMSHASRGSMSHAYSLNGGMPYPGPPTYGAYPSQSSYPGQSPFSPYSTPYSGQSPPYPPYSGQSSPYLPYSGQSNYSGQSGYSGQSSYPGHVLHMGYGGGGIAPGLVPGMTKNRRGKQDQKQKGNYEQRGKRKKTTNRNSPMLSYESKRVDLEDLGPRDRTPTNSASYRHEATPSTSTSNHQLPSLLAHPKPFNCSFFGEPEGSASVSLQRYQSSVAASNSLLDNELGGLLTEIIRGTSCTEDTSTNWFALSMLHHPQSLSVLVYCA</sequence>
<feature type="compositionally biased region" description="Polar residues" evidence="1">
    <location>
        <begin position="524"/>
        <end position="545"/>
    </location>
</feature>
<dbReference type="VEuPathDB" id="CryptoDB:GNI_026550"/>
<dbReference type="Proteomes" id="UP000019763">
    <property type="component" value="Unassembled WGS sequence"/>
</dbReference>
<dbReference type="AlphaFoldDB" id="A0A023BBA2"/>
<evidence type="ECO:0000313" key="2">
    <source>
        <dbReference type="EMBL" id="EZG79404.1"/>
    </source>
</evidence>
<feature type="region of interest" description="Disordered" evidence="1">
    <location>
        <begin position="330"/>
        <end position="372"/>
    </location>
</feature>
<evidence type="ECO:0000313" key="3">
    <source>
        <dbReference type="Proteomes" id="UP000019763"/>
    </source>
</evidence>
<keyword evidence="3" id="KW-1185">Reference proteome</keyword>
<comment type="caution">
    <text evidence="2">The sequence shown here is derived from an EMBL/GenBank/DDBJ whole genome shotgun (WGS) entry which is preliminary data.</text>
</comment>
<accession>A0A023BBA2</accession>
<dbReference type="GeneID" id="22911170"/>
<feature type="region of interest" description="Disordered" evidence="1">
    <location>
        <begin position="466"/>
        <end position="547"/>
    </location>
</feature>
<organism evidence="2 3">
    <name type="scientific">Gregarina niphandrodes</name>
    <name type="common">Septate eugregarine</name>
    <dbReference type="NCBI Taxonomy" id="110365"/>
    <lineage>
        <taxon>Eukaryota</taxon>
        <taxon>Sar</taxon>
        <taxon>Alveolata</taxon>
        <taxon>Apicomplexa</taxon>
        <taxon>Conoidasida</taxon>
        <taxon>Gregarinasina</taxon>
        <taxon>Eugregarinorida</taxon>
        <taxon>Gregarinidae</taxon>
        <taxon>Gregarina</taxon>
    </lineage>
</organism>
<evidence type="ECO:0000256" key="1">
    <source>
        <dbReference type="SAM" id="MobiDB-lite"/>
    </source>
</evidence>
<reference evidence="2" key="1">
    <citation type="submission" date="2013-12" db="EMBL/GenBank/DDBJ databases">
        <authorList>
            <person name="Omoto C.K."/>
            <person name="Sibley D."/>
            <person name="Venepally P."/>
            <person name="Hadjithomas M."/>
            <person name="Karamycheva S."/>
            <person name="Brunk B."/>
            <person name="Roos D."/>
            <person name="Caler E."/>
            <person name="Lorenzi H."/>
        </authorList>
    </citation>
    <scope>NUCLEOTIDE SEQUENCE</scope>
</reference>
<feature type="region of interest" description="Disordered" evidence="1">
    <location>
        <begin position="393"/>
        <end position="446"/>
    </location>
</feature>
<gene>
    <name evidence="2" type="ORF">GNI_026550</name>
</gene>
<dbReference type="EMBL" id="AFNH02000198">
    <property type="protein sequence ID" value="EZG79404.1"/>
    <property type="molecule type" value="Genomic_DNA"/>
</dbReference>
<dbReference type="RefSeq" id="XP_011129051.1">
    <property type="nucleotide sequence ID" value="XM_011130749.1"/>
</dbReference>
<feature type="compositionally biased region" description="Basic and acidic residues" evidence="1">
    <location>
        <begin position="478"/>
        <end position="491"/>
    </location>
</feature>
<feature type="compositionally biased region" description="Basic and acidic residues" evidence="1">
    <location>
        <begin position="508"/>
        <end position="523"/>
    </location>
</feature>
<name>A0A023BBA2_GRENI</name>
<protein>
    <submittedName>
        <fullName evidence="2">Uncharacterized protein</fullName>
    </submittedName>
</protein>
<feature type="region of interest" description="Disordered" evidence="1">
    <location>
        <begin position="111"/>
        <end position="141"/>
    </location>
</feature>
<proteinExistence type="predicted"/>